<organism evidence="5 6">
    <name type="scientific">Sedimentibacter hydroxybenzoicus DSM 7310</name>
    <dbReference type="NCBI Taxonomy" id="1123245"/>
    <lineage>
        <taxon>Bacteria</taxon>
        <taxon>Bacillati</taxon>
        <taxon>Bacillota</taxon>
        <taxon>Tissierellia</taxon>
        <taxon>Sedimentibacter</taxon>
    </lineage>
</organism>
<keyword evidence="3" id="KW-0175">Coiled coil</keyword>
<dbReference type="Pfam" id="PF00005">
    <property type="entry name" value="ABC_tran"/>
    <property type="match status" value="2"/>
</dbReference>
<dbReference type="InterPro" id="IPR003439">
    <property type="entry name" value="ABC_transporter-like_ATP-bd"/>
</dbReference>
<comment type="caution">
    <text evidence="5">The sequence shown here is derived from an EMBL/GenBank/DDBJ whole genome shotgun (WGS) entry which is preliminary data.</text>
</comment>
<evidence type="ECO:0000313" key="6">
    <source>
        <dbReference type="Proteomes" id="UP000611629"/>
    </source>
</evidence>
<evidence type="ECO:0000259" key="4">
    <source>
        <dbReference type="PROSITE" id="PS50893"/>
    </source>
</evidence>
<dbReference type="CDD" id="cd03221">
    <property type="entry name" value="ABCF_EF-3"/>
    <property type="match status" value="2"/>
</dbReference>
<gene>
    <name evidence="5" type="primary">abc-f</name>
    <name evidence="5" type="ORF">HZF24_17295</name>
</gene>
<dbReference type="GO" id="GO:0005524">
    <property type="term" value="F:ATP binding"/>
    <property type="evidence" value="ECO:0007669"/>
    <property type="project" value="UniProtKB-KW"/>
</dbReference>
<keyword evidence="2" id="KW-0067">ATP-binding</keyword>
<proteinExistence type="predicted"/>
<protein>
    <submittedName>
        <fullName evidence="5">ABC-F type ribosomal protection protein</fullName>
    </submittedName>
</protein>
<dbReference type="PROSITE" id="PS50893">
    <property type="entry name" value="ABC_TRANSPORTER_2"/>
    <property type="match status" value="2"/>
</dbReference>
<sequence length="523" mass="59968">MSLISVNNLTFGYEGNYENIFENTSFEIDTDWKLGFIGRNGRGKTTFLKLLMGRYKYSGSITSSTNFDYFPFETNEELKTIEVAKNIIAPFSLWEDEMNECISENTENSMVKYGDLLNLFSYNGGYIIEELIEKEVRKLDVEPEILSRKFGTLSNGERTKVMLAALFLKKNNFLLIDEPTNHLDQEGRKCVAEYLNQKKGFILISHDRYFLDSTVDHILSINKCNIEVQKGNFSSWQENKDRQDNYEVAKNENLKKEISQMETAFRRTAGWSNLIEKSKIGEHSPDRGFIGHKAAKMMKRAKAIEQRKEKSIDEKKKLLKNIERYDALKLIPQAYHKDVLINADNLGLSFGERKILSDVSFTVKRGDRVSVKGKNGSGKSSLIKILLGEIKSYDGTLNIGSNLNISFIPQDTSFLKGTFSDYIAGENINESIFRTLLAKLDMDSDNFVKNLEELSEGQKKKVLIAKSLSHSAHIYIWDEPLNFIDVYSRIQIEELIKAFNPTMIFVEHDFTFSENIATQIIEL</sequence>
<dbReference type="PANTHER" id="PTHR42855">
    <property type="entry name" value="ABC TRANSPORTER ATP-BINDING SUBUNIT"/>
    <property type="match status" value="1"/>
</dbReference>
<reference evidence="5" key="1">
    <citation type="submission" date="2020-07" db="EMBL/GenBank/DDBJ databases">
        <title>Genomic analysis of a strain of Sedimentibacter Hydroxybenzoicus DSM7310.</title>
        <authorList>
            <person name="Ma S."/>
        </authorList>
    </citation>
    <scope>NUCLEOTIDE SEQUENCE</scope>
    <source>
        <strain evidence="5">DSM 7310</strain>
    </source>
</reference>
<dbReference type="NCBIfam" id="NF000355">
    <property type="entry name" value="ribo_prot_ABC_F"/>
    <property type="match status" value="1"/>
</dbReference>
<feature type="domain" description="ABC transporter" evidence="4">
    <location>
        <begin position="4"/>
        <end position="248"/>
    </location>
</feature>
<dbReference type="SUPFAM" id="SSF52540">
    <property type="entry name" value="P-loop containing nucleoside triphosphate hydrolases"/>
    <property type="match status" value="2"/>
</dbReference>
<dbReference type="RefSeq" id="WP_179239627.1">
    <property type="nucleotide sequence ID" value="NZ_JACBNQ010000032.1"/>
</dbReference>
<dbReference type="FunFam" id="3.40.50.300:FF:000011">
    <property type="entry name" value="Putative ABC transporter ATP-binding component"/>
    <property type="match status" value="1"/>
</dbReference>
<evidence type="ECO:0000256" key="3">
    <source>
        <dbReference type="SAM" id="Coils"/>
    </source>
</evidence>
<evidence type="ECO:0000256" key="2">
    <source>
        <dbReference type="ARBA" id="ARBA00022840"/>
    </source>
</evidence>
<feature type="coiled-coil region" evidence="3">
    <location>
        <begin position="294"/>
        <end position="321"/>
    </location>
</feature>
<keyword evidence="1" id="KW-0547">Nucleotide-binding</keyword>
<dbReference type="Gene3D" id="3.40.50.300">
    <property type="entry name" value="P-loop containing nucleotide triphosphate hydrolases"/>
    <property type="match status" value="2"/>
</dbReference>
<dbReference type="InterPro" id="IPR003593">
    <property type="entry name" value="AAA+_ATPase"/>
</dbReference>
<dbReference type="InterPro" id="IPR051309">
    <property type="entry name" value="ABCF_ATPase"/>
</dbReference>
<dbReference type="Proteomes" id="UP000611629">
    <property type="component" value="Unassembled WGS sequence"/>
</dbReference>
<dbReference type="GO" id="GO:0016887">
    <property type="term" value="F:ATP hydrolysis activity"/>
    <property type="evidence" value="ECO:0007669"/>
    <property type="project" value="InterPro"/>
</dbReference>
<feature type="domain" description="ABC transporter" evidence="4">
    <location>
        <begin position="341"/>
        <end position="523"/>
    </location>
</feature>
<dbReference type="PANTHER" id="PTHR42855:SF2">
    <property type="entry name" value="DRUG RESISTANCE ABC TRANSPORTER,ATP-BINDING PROTEIN"/>
    <property type="match status" value="1"/>
</dbReference>
<dbReference type="EMBL" id="JACBNQ010000032">
    <property type="protein sequence ID" value="NYB75908.1"/>
    <property type="molecule type" value="Genomic_DNA"/>
</dbReference>
<keyword evidence="6" id="KW-1185">Reference proteome</keyword>
<accession>A0A974GXU2</accession>
<dbReference type="SMART" id="SM00382">
    <property type="entry name" value="AAA"/>
    <property type="match status" value="2"/>
</dbReference>
<dbReference type="InterPro" id="IPR027417">
    <property type="entry name" value="P-loop_NTPase"/>
</dbReference>
<evidence type="ECO:0000256" key="1">
    <source>
        <dbReference type="ARBA" id="ARBA00022741"/>
    </source>
</evidence>
<name>A0A974GXU2_SEDHY</name>
<evidence type="ECO:0000313" key="5">
    <source>
        <dbReference type="EMBL" id="NYB75908.1"/>
    </source>
</evidence>
<dbReference type="AlphaFoldDB" id="A0A974GXU2"/>